<dbReference type="GO" id="GO:0008465">
    <property type="term" value="F:hydroxypyruvate reductase (NADH) activity"/>
    <property type="evidence" value="ECO:0007669"/>
    <property type="project" value="RHEA"/>
</dbReference>
<evidence type="ECO:0000256" key="8">
    <source>
        <dbReference type="ARBA" id="ARBA00061278"/>
    </source>
</evidence>
<comment type="catalytic activity">
    <reaction evidence="5 12">
        <text>(R)-glycerate + NAD(+) = 3-hydroxypyruvate + NADH + H(+)</text>
        <dbReference type="Rhea" id="RHEA:17905"/>
        <dbReference type="ChEBI" id="CHEBI:15378"/>
        <dbReference type="ChEBI" id="CHEBI:16659"/>
        <dbReference type="ChEBI" id="CHEBI:17180"/>
        <dbReference type="ChEBI" id="CHEBI:57540"/>
        <dbReference type="ChEBI" id="CHEBI:57945"/>
        <dbReference type="EC" id="1.1.1.81"/>
    </reaction>
</comment>
<name>A0A0A3Z7U4_9GAMM</name>
<dbReference type="PANTHER" id="PTHR10996">
    <property type="entry name" value="2-HYDROXYACID DEHYDROGENASE-RELATED"/>
    <property type="match status" value="1"/>
</dbReference>
<dbReference type="eggNOG" id="COG1052">
    <property type="taxonomic scope" value="Bacteria"/>
</dbReference>
<evidence type="ECO:0000256" key="9">
    <source>
        <dbReference type="ARBA" id="ARBA00066661"/>
    </source>
</evidence>
<feature type="domain" description="D-isomer specific 2-hydroxyacid dehydrogenase NAD-binding" evidence="14">
    <location>
        <begin position="108"/>
        <end position="287"/>
    </location>
</feature>
<dbReference type="HAMAP" id="MF_01667">
    <property type="entry name" value="2_Hacid_dh_C_GhrB"/>
    <property type="match status" value="1"/>
</dbReference>
<dbReference type="SUPFAM" id="SSF52283">
    <property type="entry name" value="Formate/glycerate dehydrogenase catalytic domain-like"/>
    <property type="match status" value="1"/>
</dbReference>
<evidence type="ECO:0000256" key="10">
    <source>
        <dbReference type="ARBA" id="ARBA00066674"/>
    </source>
</evidence>
<comment type="catalytic activity">
    <reaction evidence="7 12">
        <text>glycolate + NADP(+) = glyoxylate + NADPH + H(+)</text>
        <dbReference type="Rhea" id="RHEA:10992"/>
        <dbReference type="ChEBI" id="CHEBI:15378"/>
        <dbReference type="ChEBI" id="CHEBI:29805"/>
        <dbReference type="ChEBI" id="CHEBI:36655"/>
        <dbReference type="ChEBI" id="CHEBI:57783"/>
        <dbReference type="ChEBI" id="CHEBI:58349"/>
        <dbReference type="EC" id="1.1.1.79"/>
    </reaction>
</comment>
<keyword evidence="2 12" id="KW-0521">NADP</keyword>
<dbReference type="InterPro" id="IPR050223">
    <property type="entry name" value="D-isomer_2-hydroxyacid_DH"/>
</dbReference>
<dbReference type="NCBIfam" id="NF011938">
    <property type="entry name" value="PRK15409.1"/>
    <property type="match status" value="1"/>
</dbReference>
<dbReference type="EC" id="1.1.1.81" evidence="10 12"/>
<dbReference type="Pfam" id="PF00389">
    <property type="entry name" value="2-Hacid_dh"/>
    <property type="match status" value="1"/>
</dbReference>
<dbReference type="CDD" id="cd05301">
    <property type="entry name" value="GDH"/>
    <property type="match status" value="1"/>
</dbReference>
<evidence type="ECO:0000256" key="4">
    <source>
        <dbReference type="ARBA" id="ARBA00023027"/>
    </source>
</evidence>
<comment type="subunit">
    <text evidence="12">Homodimer.</text>
</comment>
<gene>
    <name evidence="12" type="primary">ghrB</name>
    <name evidence="15" type="ORF">NG99_05820</name>
</gene>
<dbReference type="GO" id="GO:0030267">
    <property type="term" value="F:glyoxylate reductase (NADPH) activity"/>
    <property type="evidence" value="ECO:0007669"/>
    <property type="project" value="UniProtKB-UniRule"/>
</dbReference>
<dbReference type="InterPro" id="IPR036291">
    <property type="entry name" value="NAD(P)-bd_dom_sf"/>
</dbReference>
<comment type="catalytic activity">
    <reaction evidence="6 12">
        <text>(R)-glycerate + NADP(+) = 3-hydroxypyruvate + NADPH + H(+)</text>
        <dbReference type="Rhea" id="RHEA:18657"/>
        <dbReference type="ChEBI" id="CHEBI:15378"/>
        <dbReference type="ChEBI" id="CHEBI:16659"/>
        <dbReference type="ChEBI" id="CHEBI:17180"/>
        <dbReference type="ChEBI" id="CHEBI:57783"/>
        <dbReference type="ChEBI" id="CHEBI:58349"/>
        <dbReference type="EC" id="1.1.1.81"/>
    </reaction>
</comment>
<dbReference type="FunFam" id="3.40.50.720:FF:000026">
    <property type="entry name" value="Glyoxylate/hydroxypyruvate reductase B"/>
    <property type="match status" value="1"/>
</dbReference>
<evidence type="ECO:0000256" key="2">
    <source>
        <dbReference type="ARBA" id="ARBA00022857"/>
    </source>
</evidence>
<dbReference type="GO" id="GO:0005886">
    <property type="term" value="C:plasma membrane"/>
    <property type="evidence" value="ECO:0007669"/>
    <property type="project" value="UniProtKB-UniRule"/>
</dbReference>
<dbReference type="EMBL" id="JRUQ01000019">
    <property type="protein sequence ID" value="KGT95142.1"/>
    <property type="molecule type" value="Genomic_DNA"/>
</dbReference>
<evidence type="ECO:0000256" key="6">
    <source>
        <dbReference type="ARBA" id="ARBA00052239"/>
    </source>
</evidence>
<evidence type="ECO:0000256" key="11">
    <source>
        <dbReference type="ARBA" id="ARBA00073362"/>
    </source>
</evidence>
<feature type="active site" description="Proton donor" evidence="12">
    <location>
        <position position="285"/>
    </location>
</feature>
<dbReference type="InterPro" id="IPR023756">
    <property type="entry name" value="Glyo/OHPyrv_Rdtase_B"/>
</dbReference>
<comment type="caution">
    <text evidence="15">The sequence shown here is derived from an EMBL/GenBank/DDBJ whole genome shotgun (WGS) entry which is preliminary data.</text>
</comment>
<reference evidence="15 16" key="1">
    <citation type="submission" date="2014-10" db="EMBL/GenBank/DDBJ databases">
        <title>Genome sequence of Erwinia typographi M043b.</title>
        <authorList>
            <person name="Chan K.-G."/>
            <person name="Tan W.-S."/>
        </authorList>
    </citation>
    <scope>NUCLEOTIDE SEQUENCE [LARGE SCALE GENOMIC DNA]</scope>
    <source>
        <strain evidence="15 16">M043b</strain>
    </source>
</reference>
<dbReference type="PANTHER" id="PTHR10996:SF283">
    <property type="entry name" value="GLYOXYLATE_HYDROXYPYRUVATE REDUCTASE B"/>
    <property type="match status" value="1"/>
</dbReference>
<dbReference type="OrthoDB" id="9805416at2"/>
<dbReference type="SUPFAM" id="SSF51735">
    <property type="entry name" value="NAD(P)-binding Rossmann-fold domains"/>
    <property type="match status" value="1"/>
</dbReference>
<dbReference type="STRING" id="371042.NG99_05820"/>
<evidence type="ECO:0000259" key="14">
    <source>
        <dbReference type="Pfam" id="PF02826"/>
    </source>
</evidence>
<accession>A0A0A3Z7U4</accession>
<protein>
    <recommendedName>
        <fullName evidence="11 12">Glyoxylate/hydroxypyruvate reductase B</fullName>
        <ecNumber evidence="9 12">1.1.1.79</ecNumber>
        <ecNumber evidence="10 12">1.1.1.81</ecNumber>
    </recommendedName>
</protein>
<keyword evidence="16" id="KW-1185">Reference proteome</keyword>
<evidence type="ECO:0000259" key="13">
    <source>
        <dbReference type="Pfam" id="PF00389"/>
    </source>
</evidence>
<proteinExistence type="inferred from homology"/>
<dbReference type="Gene3D" id="3.40.50.720">
    <property type="entry name" value="NAD(P)-binding Rossmann-like Domain"/>
    <property type="match status" value="2"/>
</dbReference>
<dbReference type="Proteomes" id="UP000030351">
    <property type="component" value="Unassembled WGS sequence"/>
</dbReference>
<dbReference type="AlphaFoldDB" id="A0A0A3Z7U4"/>
<dbReference type="PROSITE" id="PS00671">
    <property type="entry name" value="D_2_HYDROXYACID_DH_3"/>
    <property type="match status" value="1"/>
</dbReference>
<evidence type="ECO:0000313" key="16">
    <source>
        <dbReference type="Proteomes" id="UP000030351"/>
    </source>
</evidence>
<sequence>MKPSVVLYKKLPEDLRTKLDEHFTVTEINGLTPETLSQHAAAFQQAEGILGSGGKIDAEFLAKAPKLRAASSVSVGVDNFDIAALNDRGVALMHTPTVLTETVADTMMALVLAAARRVTEVAERVKAGEWQSSIGADWFGIDVHHKKLGILGMGRIGLALAQRANLGFSMPILYNARKHHEEAEQRFGATWCDLDTLLRESDFLCISLPLTNETHHLIGREQLAKMKHSAVLINAGRGPVIDEEALIAALKDGTIHAAGLDVFEKEPLPVDSPLLTLPNVVALPHVGSATHETRYGMARDAVDNLIAALSGKVEKNCVNPQVIIASRQG</sequence>
<organism evidence="15 16">
    <name type="scientific">Erwinia typographi</name>
    <dbReference type="NCBI Taxonomy" id="371042"/>
    <lineage>
        <taxon>Bacteria</taxon>
        <taxon>Pseudomonadati</taxon>
        <taxon>Pseudomonadota</taxon>
        <taxon>Gammaproteobacteria</taxon>
        <taxon>Enterobacterales</taxon>
        <taxon>Erwiniaceae</taxon>
        <taxon>Erwinia</taxon>
    </lineage>
</organism>
<comment type="similarity">
    <text evidence="8 12">Belongs to the D-isomer specific 2-hydroxyacid dehydrogenase family. GhrB subfamily.</text>
</comment>
<evidence type="ECO:0000256" key="5">
    <source>
        <dbReference type="ARBA" id="ARBA00051801"/>
    </source>
</evidence>
<comment type="subcellular location">
    <subcellularLocation>
        <location evidence="12">Cytoplasm</location>
    </subcellularLocation>
</comment>
<dbReference type="GO" id="GO:0005829">
    <property type="term" value="C:cytosol"/>
    <property type="evidence" value="ECO:0007669"/>
    <property type="project" value="TreeGrafter"/>
</dbReference>
<evidence type="ECO:0000256" key="7">
    <source>
        <dbReference type="ARBA" id="ARBA00052769"/>
    </source>
</evidence>
<evidence type="ECO:0000256" key="3">
    <source>
        <dbReference type="ARBA" id="ARBA00023002"/>
    </source>
</evidence>
<dbReference type="InterPro" id="IPR006139">
    <property type="entry name" value="D-isomer_2_OHA_DH_cat_dom"/>
</dbReference>
<feature type="active site" evidence="12">
    <location>
        <position position="237"/>
    </location>
</feature>
<feature type="domain" description="D-isomer specific 2-hydroxyacid dehydrogenase catalytic" evidence="13">
    <location>
        <begin position="5"/>
        <end position="319"/>
    </location>
</feature>
<keyword evidence="4 12" id="KW-0520">NAD</keyword>
<evidence type="ECO:0000256" key="1">
    <source>
        <dbReference type="ARBA" id="ARBA00022490"/>
    </source>
</evidence>
<evidence type="ECO:0000256" key="12">
    <source>
        <dbReference type="HAMAP-Rule" id="MF_01667"/>
    </source>
</evidence>
<evidence type="ECO:0000313" key="15">
    <source>
        <dbReference type="EMBL" id="KGT95142.1"/>
    </source>
</evidence>
<dbReference type="GO" id="GO:0120509">
    <property type="term" value="F:hydroxypyruvate reductase (NADPH) activity"/>
    <property type="evidence" value="ECO:0007669"/>
    <property type="project" value="RHEA"/>
</dbReference>
<feature type="active site" evidence="12">
    <location>
        <position position="266"/>
    </location>
</feature>
<keyword evidence="15" id="KW-0670">Pyruvate</keyword>
<dbReference type="EC" id="1.1.1.79" evidence="9 12"/>
<dbReference type="Pfam" id="PF02826">
    <property type="entry name" value="2-Hacid_dh_C"/>
    <property type="match status" value="1"/>
</dbReference>
<dbReference type="InterPro" id="IPR006140">
    <property type="entry name" value="D-isomer_DH_NAD-bd"/>
</dbReference>
<dbReference type="InterPro" id="IPR029753">
    <property type="entry name" value="D-isomer_DH_CS"/>
</dbReference>
<keyword evidence="1 12" id="KW-0963">Cytoplasm</keyword>
<dbReference type="RefSeq" id="WP_034889302.1">
    <property type="nucleotide sequence ID" value="NZ_JRUQ01000019.1"/>
</dbReference>
<dbReference type="GO" id="GO:0051287">
    <property type="term" value="F:NAD binding"/>
    <property type="evidence" value="ECO:0007669"/>
    <property type="project" value="InterPro"/>
</dbReference>
<comment type="function">
    <text evidence="12">Catalyzes the NADPH-dependent reduction of glyoxylate and hydroxypyruvate into glycolate and glycerate, respectively.</text>
</comment>
<keyword evidence="3 12" id="KW-0560">Oxidoreductase</keyword>